<evidence type="ECO:0008006" key="4">
    <source>
        <dbReference type="Google" id="ProtNLM"/>
    </source>
</evidence>
<organism evidence="2 3">
    <name type="scientific">Clostridium neonatale</name>
    <dbReference type="NCBI Taxonomy" id="137838"/>
    <lineage>
        <taxon>Bacteria</taxon>
        <taxon>Bacillati</taxon>
        <taxon>Bacillota</taxon>
        <taxon>Clostridia</taxon>
        <taxon>Eubacteriales</taxon>
        <taxon>Clostridiaceae</taxon>
        <taxon>Clostridium</taxon>
    </lineage>
</organism>
<dbReference type="STRING" id="137838.GCA_001458595_01393"/>
<accession>A0A2A7MEB4</accession>
<proteinExistence type="predicted"/>
<dbReference type="RefSeq" id="WP_058294259.1">
    <property type="nucleotide sequence ID" value="NZ_CAMRXB010000074.1"/>
</dbReference>
<feature type="compositionally biased region" description="Polar residues" evidence="1">
    <location>
        <begin position="30"/>
        <end position="40"/>
    </location>
</feature>
<sequence>MKSKFIKGIIAISLLICSIIAIYGCSSNSDSNVNPNTENTNVKDEENIENNSTTNNSENKDSQSNIILIDNDNITGKLSENVDNPNLVKAIINELDLDEEAAKQTRYYYNYVDLNDDGVNEIFVELVGTYTSGTGGDTAIIFTEVNGRLEEFDEFTLIHNPIIISNEKTNGYRDIIVERSGGGAEKEYVVLKYDGYDYSDVNESDILNSIDNVSGVAIISNDMVKDTEQGKGLYLAK</sequence>
<feature type="region of interest" description="Disordered" evidence="1">
    <location>
        <begin position="30"/>
        <end position="62"/>
    </location>
</feature>
<evidence type="ECO:0000313" key="3">
    <source>
        <dbReference type="Proteomes" id="UP000220840"/>
    </source>
</evidence>
<keyword evidence="3" id="KW-1185">Reference proteome</keyword>
<dbReference type="Proteomes" id="UP000220840">
    <property type="component" value="Unassembled WGS sequence"/>
</dbReference>
<gene>
    <name evidence="2" type="ORF">CQ394_15775</name>
</gene>
<name>A0A2A7MEB4_9CLOT</name>
<dbReference type="AlphaFoldDB" id="A0A2A7MEB4"/>
<dbReference type="EMBL" id="PDCJ01000002">
    <property type="protein sequence ID" value="PEG30094.1"/>
    <property type="molecule type" value="Genomic_DNA"/>
</dbReference>
<dbReference type="PROSITE" id="PS51257">
    <property type="entry name" value="PROKAR_LIPOPROTEIN"/>
    <property type="match status" value="1"/>
</dbReference>
<evidence type="ECO:0000256" key="1">
    <source>
        <dbReference type="SAM" id="MobiDB-lite"/>
    </source>
</evidence>
<protein>
    <recommendedName>
        <fullName evidence="4">Lipoprotein</fullName>
    </recommendedName>
</protein>
<comment type="caution">
    <text evidence="2">The sequence shown here is derived from an EMBL/GenBank/DDBJ whole genome shotgun (WGS) entry which is preliminary data.</text>
</comment>
<evidence type="ECO:0000313" key="2">
    <source>
        <dbReference type="EMBL" id="PEG30094.1"/>
    </source>
</evidence>
<reference evidence="2 3" key="1">
    <citation type="submission" date="2017-10" db="EMBL/GenBank/DDBJ databases">
        <title>Effective Description of Clostridium neonatale sp. nov. linked to necrotizing enterocolitis in neonates and a clarification of species assignable to the genus Clostridium (Prazmowski 1880) emend. Lawson and Rainey 2016.</title>
        <authorList>
            <person name="Bernard K."/>
            <person name="Burdz T."/>
            <person name="Wiebe D."/>
            <person name="Balcewich B."/>
            <person name="Alfa M."/>
            <person name="Bernier A.-M."/>
        </authorList>
    </citation>
    <scope>NUCLEOTIDE SEQUENCE [LARGE SCALE GENOMIC DNA]</scope>
    <source>
        <strain evidence="2 3">LCDC99A005</strain>
    </source>
</reference>
<dbReference type="OrthoDB" id="1653343at2"/>